<name>A0AB34G7N3_9HYPO</name>
<dbReference type="Proteomes" id="UP001163105">
    <property type="component" value="Unassembled WGS sequence"/>
</dbReference>
<evidence type="ECO:0000313" key="3">
    <source>
        <dbReference type="Proteomes" id="UP001163105"/>
    </source>
</evidence>
<keyword evidence="3" id="KW-1185">Reference proteome</keyword>
<accession>A0AB34G7N3</accession>
<dbReference type="AlphaFoldDB" id="A0AB34G7N3"/>
<comment type="caution">
    <text evidence="2">The sequence shown here is derived from an EMBL/GenBank/DDBJ whole genome shotgun (WGS) entry which is preliminary data.</text>
</comment>
<feature type="region of interest" description="Disordered" evidence="1">
    <location>
        <begin position="144"/>
        <end position="187"/>
    </location>
</feature>
<dbReference type="EMBL" id="JAQHRD010000001">
    <property type="protein sequence ID" value="KAJ6446747.1"/>
    <property type="molecule type" value="Genomic_DNA"/>
</dbReference>
<feature type="compositionally biased region" description="Basic and acidic residues" evidence="1">
    <location>
        <begin position="394"/>
        <end position="403"/>
    </location>
</feature>
<protein>
    <submittedName>
        <fullName evidence="2">Uncharacterized protein</fullName>
    </submittedName>
</protein>
<feature type="region of interest" description="Disordered" evidence="1">
    <location>
        <begin position="212"/>
        <end position="242"/>
    </location>
</feature>
<evidence type="ECO:0000313" key="2">
    <source>
        <dbReference type="EMBL" id="KAJ6446747.1"/>
    </source>
</evidence>
<reference evidence="2" key="1">
    <citation type="submission" date="2023-01" db="EMBL/GenBank/DDBJ databases">
        <title>The growth and conidiation of Purpureocillium lavendulum are regulated by nitrogen source and histone H3K14 acetylation.</title>
        <authorList>
            <person name="Tang P."/>
            <person name="Han J."/>
            <person name="Zhang C."/>
            <person name="Tang P."/>
            <person name="Qi F."/>
            <person name="Zhang K."/>
            <person name="Liang L."/>
        </authorList>
    </citation>
    <scope>NUCLEOTIDE SEQUENCE</scope>
    <source>
        <strain evidence="2">YMF1.00683</strain>
    </source>
</reference>
<evidence type="ECO:0000256" key="1">
    <source>
        <dbReference type="SAM" id="MobiDB-lite"/>
    </source>
</evidence>
<feature type="region of interest" description="Disordered" evidence="1">
    <location>
        <begin position="393"/>
        <end position="416"/>
    </location>
</feature>
<proteinExistence type="predicted"/>
<organism evidence="2 3">
    <name type="scientific">Purpureocillium lavendulum</name>
    <dbReference type="NCBI Taxonomy" id="1247861"/>
    <lineage>
        <taxon>Eukaryota</taxon>
        <taxon>Fungi</taxon>
        <taxon>Dikarya</taxon>
        <taxon>Ascomycota</taxon>
        <taxon>Pezizomycotina</taxon>
        <taxon>Sordariomycetes</taxon>
        <taxon>Hypocreomycetidae</taxon>
        <taxon>Hypocreales</taxon>
        <taxon>Ophiocordycipitaceae</taxon>
        <taxon>Purpureocillium</taxon>
    </lineage>
</organism>
<sequence length="416" mass="46959">MSTYPEYTGTSSVERKWHDNVESAFEEICGFMTAQDVAEWYQLVRKMPVAARGLSTDGDLKPRDHPIYKHAAQGDWLSYVFLRIMFGYAALESDPASTAVALCHPFTDLENDLISSLYSIEIFTEPGYNLSPLAFIPPSREQLGFCEPETPSPADDNGYYRHEDNSTPMTQGENQPETPGYSSDFDNYDPATPCIVASDPLLPPYGFYDPNLYDGEYDSPPTRATKRKRSPGPSRPAPLDLRGISNTKRRAFGMARPRIPFYHGHIPSEQSSPLTHNSDSDFESLPELRNKVTAIQQEVLDIKARVTALENKVAQPMDSYSVTEELEDLKAQVNVIEDNLFHKILSVIDEKMAPRVNGQQEEQARLEAHVTKNKLQTEKYLARQASDIRALQRKQGEQGELLRKHSQMLFDTSSEE</sequence>
<gene>
    <name evidence="2" type="ORF">O9K51_01520</name>
</gene>
<feature type="compositionally biased region" description="Polar residues" evidence="1">
    <location>
        <begin position="166"/>
        <end position="185"/>
    </location>
</feature>